<dbReference type="GO" id="GO:0022857">
    <property type="term" value="F:transmembrane transporter activity"/>
    <property type="evidence" value="ECO:0007669"/>
    <property type="project" value="InterPro"/>
</dbReference>
<dbReference type="STRING" id="857967.G0R106"/>
<proteinExistence type="predicted"/>
<comment type="subcellular location">
    <subcellularLocation>
        <location evidence="1">Membrane</location>
        <topology evidence="1">Multi-pass membrane protein</topology>
    </subcellularLocation>
</comment>
<feature type="transmembrane region" description="Helical" evidence="6">
    <location>
        <begin position="377"/>
        <end position="400"/>
    </location>
</feature>
<name>G0R106_ICHMU</name>
<dbReference type="EMBL" id="GL984206">
    <property type="protein sequence ID" value="EGR28871.1"/>
    <property type="molecule type" value="Genomic_DNA"/>
</dbReference>
<feature type="transmembrane region" description="Helical" evidence="6">
    <location>
        <begin position="441"/>
        <end position="460"/>
    </location>
</feature>
<evidence type="ECO:0000256" key="6">
    <source>
        <dbReference type="SAM" id="Phobius"/>
    </source>
</evidence>
<dbReference type="GO" id="GO:0016020">
    <property type="term" value="C:membrane"/>
    <property type="evidence" value="ECO:0007669"/>
    <property type="project" value="UniProtKB-SubCell"/>
</dbReference>
<dbReference type="InParanoid" id="G0R106"/>
<dbReference type="SUPFAM" id="SSF103473">
    <property type="entry name" value="MFS general substrate transporter"/>
    <property type="match status" value="1"/>
</dbReference>
<evidence type="ECO:0000313" key="9">
    <source>
        <dbReference type="Proteomes" id="UP000008983"/>
    </source>
</evidence>
<feature type="transmembrane region" description="Helical" evidence="6">
    <location>
        <begin position="24"/>
        <end position="47"/>
    </location>
</feature>
<keyword evidence="5 6" id="KW-0472">Membrane</keyword>
<feature type="transmembrane region" description="Helical" evidence="6">
    <location>
        <begin position="353"/>
        <end position="371"/>
    </location>
</feature>
<dbReference type="EC" id="1.6.5.3" evidence="8"/>
<dbReference type="InterPro" id="IPR036259">
    <property type="entry name" value="MFS_trans_sf"/>
</dbReference>
<evidence type="ECO:0000256" key="1">
    <source>
        <dbReference type="ARBA" id="ARBA00004141"/>
    </source>
</evidence>
<dbReference type="AlphaFoldDB" id="G0R106"/>
<feature type="transmembrane region" description="Helical" evidence="6">
    <location>
        <begin position="322"/>
        <end position="341"/>
    </location>
</feature>
<dbReference type="GeneID" id="14904957"/>
<accession>G0R106</accession>
<dbReference type="Proteomes" id="UP000008983">
    <property type="component" value="Unassembled WGS sequence"/>
</dbReference>
<dbReference type="PROSITE" id="PS50850">
    <property type="entry name" value="MFS"/>
    <property type="match status" value="1"/>
</dbReference>
<feature type="transmembrane region" description="Helical" evidence="6">
    <location>
        <begin position="412"/>
        <end position="435"/>
    </location>
</feature>
<keyword evidence="4 6" id="KW-1133">Transmembrane helix</keyword>
<protein>
    <submittedName>
        <fullName evidence="8">Major facilitator superfamily protein, putative</fullName>
        <ecNumber evidence="8">1.6.5.3</ecNumber>
    </submittedName>
</protein>
<feature type="domain" description="Major facilitator superfamily (MFS) profile" evidence="7">
    <location>
        <begin position="22"/>
        <end position="465"/>
    </location>
</feature>
<evidence type="ECO:0000259" key="7">
    <source>
        <dbReference type="PROSITE" id="PS50850"/>
    </source>
</evidence>
<feature type="transmembrane region" description="Helical" evidence="6">
    <location>
        <begin position="59"/>
        <end position="77"/>
    </location>
</feature>
<evidence type="ECO:0000313" key="8">
    <source>
        <dbReference type="EMBL" id="EGR28871.1"/>
    </source>
</evidence>
<dbReference type="eggNOG" id="KOG0253">
    <property type="taxonomic scope" value="Eukaryota"/>
</dbReference>
<feature type="transmembrane region" description="Helical" evidence="6">
    <location>
        <begin position="177"/>
        <end position="196"/>
    </location>
</feature>
<evidence type="ECO:0000256" key="3">
    <source>
        <dbReference type="ARBA" id="ARBA00022692"/>
    </source>
</evidence>
<dbReference type="InterPro" id="IPR020846">
    <property type="entry name" value="MFS_dom"/>
</dbReference>
<dbReference type="InterPro" id="IPR011701">
    <property type="entry name" value="MFS"/>
</dbReference>
<dbReference type="OrthoDB" id="311967at2759"/>
<feature type="transmembrane region" description="Helical" evidence="6">
    <location>
        <begin position="89"/>
        <end position="110"/>
    </location>
</feature>
<keyword evidence="2" id="KW-0813">Transport</keyword>
<evidence type="ECO:0000256" key="5">
    <source>
        <dbReference type="ARBA" id="ARBA00023136"/>
    </source>
</evidence>
<dbReference type="OMA" id="TWRNYTL"/>
<sequence length="549" mass="64897">MNQIFDYILENQIGTGKVQYQSTLCLFLIFFCGGYQSISFSFTLPIIKKVYNLQNNEIQIAQSLIFFSSAIVGLFNGKISDYYGRKNTFIYSISIQFLSNFMIFFSQSFIQYTFFRLIYQAVCGLIYPLASCYTTEILPKSTRDKYFLQIYNFFIFGELFSVIIASQTFENLEFGNWRLLNLISSLINFFSIIYAVKYLIESPCYLLCCTSFGNGNQVFEILDKMGNINKGNQYKKLSSEDKNKLIQWGNKQQQQQQQNQQKNKTIQLFQNDYLFLTIKVLIIWFCSNFIYYGMVQMLPFIIMKQQENTTYKENIKYNQSDFSGFFIAILSEFPSNIFVYFAIDNPFFGRKKIFFFSYFFCFFINLFLYFYNFIDFWFFISVSICKFFINSIFSIIYQFTSELYSNNLRATAIGFCFFVSNFGAVQMPFVSFFLLSVSPNGPFLGFAFLAFICVLCIYIINQDTTEINQDQIVDNKELLEKQKTIIQFELNIINTFLKINNQQIILKISIQNIKKIYIMFILIIIQMNNNKYINQIIYYIRINNKYSII</sequence>
<dbReference type="GO" id="GO:0016491">
    <property type="term" value="F:oxidoreductase activity"/>
    <property type="evidence" value="ECO:0007669"/>
    <property type="project" value="UniProtKB-KW"/>
</dbReference>
<dbReference type="PANTHER" id="PTHR23511">
    <property type="entry name" value="SYNAPTIC VESICLE GLYCOPROTEIN 2"/>
    <property type="match status" value="1"/>
</dbReference>
<evidence type="ECO:0000256" key="4">
    <source>
        <dbReference type="ARBA" id="ARBA00022989"/>
    </source>
</evidence>
<feature type="transmembrane region" description="Helical" evidence="6">
    <location>
        <begin position="273"/>
        <end position="302"/>
    </location>
</feature>
<dbReference type="Pfam" id="PF07690">
    <property type="entry name" value="MFS_1"/>
    <property type="match status" value="1"/>
</dbReference>
<gene>
    <name evidence="8" type="ORF">IMG5_167800</name>
</gene>
<dbReference type="RefSeq" id="XP_004030107.1">
    <property type="nucleotide sequence ID" value="XM_004030059.1"/>
</dbReference>
<evidence type="ECO:0000256" key="2">
    <source>
        <dbReference type="ARBA" id="ARBA00022448"/>
    </source>
</evidence>
<keyword evidence="8" id="KW-0560">Oxidoreductase</keyword>
<keyword evidence="3 6" id="KW-0812">Transmembrane</keyword>
<feature type="transmembrane region" description="Helical" evidence="6">
    <location>
        <begin position="146"/>
        <end position="165"/>
    </location>
</feature>
<keyword evidence="9" id="KW-1185">Reference proteome</keyword>
<organism evidence="8 9">
    <name type="scientific">Ichthyophthirius multifiliis</name>
    <name type="common">White spot disease agent</name>
    <name type="synonym">Ich</name>
    <dbReference type="NCBI Taxonomy" id="5932"/>
    <lineage>
        <taxon>Eukaryota</taxon>
        <taxon>Sar</taxon>
        <taxon>Alveolata</taxon>
        <taxon>Ciliophora</taxon>
        <taxon>Intramacronucleata</taxon>
        <taxon>Oligohymenophorea</taxon>
        <taxon>Hymenostomatida</taxon>
        <taxon>Ophryoglenina</taxon>
        <taxon>Ichthyophthirius</taxon>
    </lineage>
</organism>
<reference evidence="8 9" key="1">
    <citation type="submission" date="2011-07" db="EMBL/GenBank/DDBJ databases">
        <authorList>
            <person name="Coyne R."/>
            <person name="Brami D."/>
            <person name="Johnson J."/>
            <person name="Hostetler J."/>
            <person name="Hannick L."/>
            <person name="Clark T."/>
            <person name="Cassidy-Hanley D."/>
            <person name="Inman J."/>
        </authorList>
    </citation>
    <scope>NUCLEOTIDE SEQUENCE [LARGE SCALE GENOMIC DNA]</scope>
    <source>
        <strain evidence="8 9">G5</strain>
    </source>
</reference>
<feature type="transmembrane region" description="Helical" evidence="6">
    <location>
        <begin position="116"/>
        <end position="134"/>
    </location>
</feature>
<dbReference type="Gene3D" id="1.20.1250.20">
    <property type="entry name" value="MFS general substrate transporter like domains"/>
    <property type="match status" value="1"/>
</dbReference>
<dbReference type="PANTHER" id="PTHR23511:SF5">
    <property type="entry name" value="MAJOR FACILITATOR-TYPE TRANSPORTER HXNZ-RELATED"/>
    <property type="match status" value="1"/>
</dbReference>